<keyword evidence="4 7" id="KW-0812">Transmembrane</keyword>
<keyword evidence="9" id="KW-0808">Transferase</keyword>
<feature type="transmembrane region" description="Helical" evidence="7">
    <location>
        <begin position="150"/>
        <end position="167"/>
    </location>
</feature>
<accession>A0A2V3PPB0</accession>
<dbReference type="AlphaFoldDB" id="A0A2V3PPB0"/>
<dbReference type="InterPro" id="IPR002656">
    <property type="entry name" value="Acyl_transf_3_dom"/>
</dbReference>
<dbReference type="OrthoDB" id="265992at2"/>
<proteinExistence type="inferred from homology"/>
<dbReference type="RefSeq" id="WP_110311092.1">
    <property type="nucleotide sequence ID" value="NZ_QICL01000015.1"/>
</dbReference>
<feature type="transmembrane region" description="Helical" evidence="7">
    <location>
        <begin position="234"/>
        <end position="252"/>
    </location>
</feature>
<reference evidence="9 10" key="1">
    <citation type="submission" date="2018-03" db="EMBL/GenBank/DDBJ databases">
        <title>Genomic Encyclopedia of Archaeal and Bacterial Type Strains, Phase II (KMG-II): from individual species to whole genera.</title>
        <authorList>
            <person name="Goeker M."/>
        </authorList>
    </citation>
    <scope>NUCLEOTIDE SEQUENCE [LARGE SCALE GENOMIC DNA]</scope>
    <source>
        <strain evidence="9 10">DSM 100214</strain>
    </source>
</reference>
<feature type="transmembrane region" description="Helical" evidence="7">
    <location>
        <begin position="183"/>
        <end position="201"/>
    </location>
</feature>
<evidence type="ECO:0000256" key="2">
    <source>
        <dbReference type="ARBA" id="ARBA00007400"/>
    </source>
</evidence>
<comment type="caution">
    <text evidence="9">The sequence shown here is derived from an EMBL/GenBank/DDBJ whole genome shotgun (WGS) entry which is preliminary data.</text>
</comment>
<feature type="transmembrane region" description="Helical" evidence="7">
    <location>
        <begin position="264"/>
        <end position="287"/>
    </location>
</feature>
<name>A0A2V3PPB0_9BACT</name>
<evidence type="ECO:0000313" key="9">
    <source>
        <dbReference type="EMBL" id="PXV63179.1"/>
    </source>
</evidence>
<keyword evidence="10" id="KW-1185">Reference proteome</keyword>
<dbReference type="PANTHER" id="PTHR40074:SF2">
    <property type="entry name" value="O-ACETYLTRANSFERASE WECH"/>
    <property type="match status" value="1"/>
</dbReference>
<feature type="transmembrane region" description="Helical" evidence="7">
    <location>
        <begin position="293"/>
        <end position="315"/>
    </location>
</feature>
<keyword evidence="6 7" id="KW-0472">Membrane</keyword>
<dbReference type="GO" id="GO:0005886">
    <property type="term" value="C:plasma membrane"/>
    <property type="evidence" value="ECO:0007669"/>
    <property type="project" value="UniProtKB-SubCell"/>
</dbReference>
<feature type="transmembrane region" description="Helical" evidence="7">
    <location>
        <begin position="12"/>
        <end position="34"/>
    </location>
</feature>
<feature type="transmembrane region" description="Helical" evidence="7">
    <location>
        <begin position="208"/>
        <end position="228"/>
    </location>
</feature>
<dbReference type="GO" id="GO:0016413">
    <property type="term" value="F:O-acetyltransferase activity"/>
    <property type="evidence" value="ECO:0007669"/>
    <property type="project" value="TreeGrafter"/>
</dbReference>
<keyword evidence="9" id="KW-0012">Acyltransferase</keyword>
<feature type="transmembrane region" description="Helical" evidence="7">
    <location>
        <begin position="54"/>
        <end position="73"/>
    </location>
</feature>
<feature type="transmembrane region" description="Helical" evidence="7">
    <location>
        <begin position="125"/>
        <end position="143"/>
    </location>
</feature>
<dbReference type="EMBL" id="QICL01000015">
    <property type="protein sequence ID" value="PXV63179.1"/>
    <property type="molecule type" value="Genomic_DNA"/>
</dbReference>
<evidence type="ECO:0000256" key="5">
    <source>
        <dbReference type="ARBA" id="ARBA00022989"/>
    </source>
</evidence>
<evidence type="ECO:0000313" key="10">
    <source>
        <dbReference type="Proteomes" id="UP000247973"/>
    </source>
</evidence>
<dbReference type="PANTHER" id="PTHR40074">
    <property type="entry name" value="O-ACETYLTRANSFERASE WECH"/>
    <property type="match status" value="1"/>
</dbReference>
<organism evidence="9 10">
    <name type="scientific">Dysgonomonas alginatilytica</name>
    <dbReference type="NCBI Taxonomy" id="1605892"/>
    <lineage>
        <taxon>Bacteria</taxon>
        <taxon>Pseudomonadati</taxon>
        <taxon>Bacteroidota</taxon>
        <taxon>Bacteroidia</taxon>
        <taxon>Bacteroidales</taxon>
        <taxon>Dysgonomonadaceae</taxon>
        <taxon>Dysgonomonas</taxon>
    </lineage>
</organism>
<keyword evidence="5 7" id="KW-1133">Transmembrane helix</keyword>
<evidence type="ECO:0000259" key="8">
    <source>
        <dbReference type="Pfam" id="PF01757"/>
    </source>
</evidence>
<dbReference type="Pfam" id="PF01757">
    <property type="entry name" value="Acyl_transf_3"/>
    <property type="match status" value="1"/>
</dbReference>
<keyword evidence="3" id="KW-1003">Cell membrane</keyword>
<comment type="subcellular location">
    <subcellularLocation>
        <location evidence="1">Cell membrane</location>
        <topology evidence="1">Multi-pass membrane protein</topology>
    </subcellularLocation>
</comment>
<evidence type="ECO:0000256" key="3">
    <source>
        <dbReference type="ARBA" id="ARBA00022475"/>
    </source>
</evidence>
<gene>
    <name evidence="9" type="ORF">CLV62_11561</name>
</gene>
<evidence type="ECO:0000256" key="6">
    <source>
        <dbReference type="ARBA" id="ARBA00023136"/>
    </source>
</evidence>
<evidence type="ECO:0000256" key="7">
    <source>
        <dbReference type="SAM" id="Phobius"/>
    </source>
</evidence>
<protein>
    <submittedName>
        <fullName evidence="9">Surface polysaccharide O-acyltransferase-like enzyme</fullName>
    </submittedName>
</protein>
<feature type="transmembrane region" description="Helical" evidence="7">
    <location>
        <begin position="85"/>
        <end position="105"/>
    </location>
</feature>
<evidence type="ECO:0000256" key="4">
    <source>
        <dbReference type="ARBA" id="ARBA00022692"/>
    </source>
</evidence>
<comment type="similarity">
    <text evidence="2">Belongs to the acyltransferase 3 family.</text>
</comment>
<evidence type="ECO:0000256" key="1">
    <source>
        <dbReference type="ARBA" id="ARBA00004651"/>
    </source>
</evidence>
<dbReference type="Proteomes" id="UP000247973">
    <property type="component" value="Unassembled WGS sequence"/>
</dbReference>
<dbReference type="GO" id="GO:0009246">
    <property type="term" value="P:enterobacterial common antigen biosynthetic process"/>
    <property type="evidence" value="ECO:0007669"/>
    <property type="project" value="TreeGrafter"/>
</dbReference>
<sequence length="325" mass="37758">MENNTINKRNITLDYFKVGLSILVIMLHCPFVTIYPPQNGNLLENIGYIVGWELSYGLAKISVPLFFIINGYFLDITSREKTIKYLTKLIILYIVWTLLYLPWFYPQFKDDIKSLIITTANGLFHLWYLVSVIGAIIILYLLNKIKVNKLGLIILSIAFFFIGYFIQKRDPYSSFEVMKYRNFLFWAFPFVTIGHLIKYVSYSKIKKFMPYILAIGSIALMIEAYIYMEQQVTNNLYIVPLFLCPALFLYVLKNGKMGPYTKYNTVADMSIAIFLVHPMALLSGLYFDINGYLGSSVLFFLFITITTLPVAYLIVRLNRFLKILL</sequence>
<feature type="domain" description="Acyltransferase 3" evidence="8">
    <location>
        <begin position="12"/>
        <end position="315"/>
    </location>
</feature>